<dbReference type="InterPro" id="IPR001853">
    <property type="entry name" value="DSBA-like_thioredoxin_dom"/>
</dbReference>
<dbReference type="PATRIC" id="fig|1096930.3.peg.678"/>
<organism evidence="2 3">
    <name type="scientific">Novosphingobium lindaniclasticum LE124</name>
    <dbReference type="NCBI Taxonomy" id="1096930"/>
    <lineage>
        <taxon>Bacteria</taxon>
        <taxon>Pseudomonadati</taxon>
        <taxon>Pseudomonadota</taxon>
        <taxon>Alphaproteobacteria</taxon>
        <taxon>Sphingomonadales</taxon>
        <taxon>Sphingomonadaceae</taxon>
        <taxon>Novosphingobium</taxon>
    </lineage>
</organism>
<keyword evidence="3" id="KW-1185">Reference proteome</keyword>
<dbReference type="GO" id="GO:0016491">
    <property type="term" value="F:oxidoreductase activity"/>
    <property type="evidence" value="ECO:0007669"/>
    <property type="project" value="InterPro"/>
</dbReference>
<evidence type="ECO:0000313" key="3">
    <source>
        <dbReference type="Proteomes" id="UP000015527"/>
    </source>
</evidence>
<dbReference type="AlphaFoldDB" id="T0JAK2"/>
<feature type="domain" description="DSBA-like thioredoxin" evidence="1">
    <location>
        <begin position="27"/>
        <end position="219"/>
    </location>
</feature>
<dbReference type="Proteomes" id="UP000015527">
    <property type="component" value="Unassembled WGS sequence"/>
</dbReference>
<sequence length="244" mass="27062">MGLRNPTPEDAFIMDEKPKTTRPAGLITVVSDTICPWCYVGKRRLEGALKILSEEGLDFDVEWRPFQLNPDLPDRGMNRRDYRAAKFGSAQSEALDRHVQQVGLQSGIDFRFDLIERTPNTLASHVLIADARRAGGLVMQNKAVDALFAAYFTQGRDIGRADVLREISFEAGVDHGPDVTAELWEFVQEEENVLRQSGLNSVPTFLFNGRYLLNGAQPTLAHVEALRRAAAAGAFDAPFSGWDA</sequence>
<dbReference type="Pfam" id="PF01323">
    <property type="entry name" value="DSBA"/>
    <property type="match status" value="1"/>
</dbReference>
<evidence type="ECO:0000259" key="1">
    <source>
        <dbReference type="Pfam" id="PF01323"/>
    </source>
</evidence>
<protein>
    <recommendedName>
        <fullName evidence="1">DSBA-like thioredoxin domain-containing protein</fullName>
    </recommendedName>
</protein>
<dbReference type="SUPFAM" id="SSF52833">
    <property type="entry name" value="Thioredoxin-like"/>
    <property type="match status" value="1"/>
</dbReference>
<accession>T0JAK2</accession>
<gene>
    <name evidence="2" type="ORF">L284_03430</name>
</gene>
<evidence type="ECO:0000313" key="2">
    <source>
        <dbReference type="EMBL" id="EQB18924.1"/>
    </source>
</evidence>
<dbReference type="eggNOG" id="COG2761">
    <property type="taxonomic scope" value="Bacteria"/>
</dbReference>
<dbReference type="CDD" id="cd03024">
    <property type="entry name" value="DsbA_FrnE"/>
    <property type="match status" value="1"/>
</dbReference>
<dbReference type="Gene3D" id="3.40.30.10">
    <property type="entry name" value="Glutaredoxin"/>
    <property type="match status" value="1"/>
</dbReference>
<dbReference type="EMBL" id="ATHL01000028">
    <property type="protein sequence ID" value="EQB18924.1"/>
    <property type="molecule type" value="Genomic_DNA"/>
</dbReference>
<name>T0JAK2_9SPHN</name>
<dbReference type="PANTHER" id="PTHR13887">
    <property type="entry name" value="GLUTATHIONE S-TRANSFERASE KAPPA"/>
    <property type="match status" value="1"/>
</dbReference>
<proteinExistence type="predicted"/>
<reference evidence="2 3" key="1">
    <citation type="journal article" date="2013" name="Genome Announc.">
        <title>Genome Sequence of Novosphingobium lindaniclasticum LE124T, Isolated from a Hexachlorocyclohexane Dumpsite.</title>
        <authorList>
            <person name="Saxena A."/>
            <person name="Nayyar N."/>
            <person name="Sangwan N."/>
            <person name="Kumari R."/>
            <person name="Khurana J.P."/>
            <person name="Lal R."/>
        </authorList>
    </citation>
    <scope>NUCLEOTIDE SEQUENCE [LARGE SCALE GENOMIC DNA]</scope>
    <source>
        <strain evidence="2 3">LE124</strain>
    </source>
</reference>
<comment type="caution">
    <text evidence="2">The sequence shown here is derived from an EMBL/GenBank/DDBJ whole genome shotgun (WGS) entry which is preliminary data.</text>
</comment>
<dbReference type="InterPro" id="IPR036249">
    <property type="entry name" value="Thioredoxin-like_sf"/>
</dbReference>
<dbReference type="PANTHER" id="PTHR13887:SF41">
    <property type="entry name" value="THIOREDOXIN SUPERFAMILY PROTEIN"/>
    <property type="match status" value="1"/>
</dbReference>